<sequence>MTTRPAPTSASSATATVSMQYVLHVRVTTRVQSEETKCQRQAARSLQHLKS</sequence>
<dbReference type="Proteomes" id="UP000817658">
    <property type="component" value="Chromosome 1"/>
</dbReference>
<organism evidence="1">
    <name type="scientific">Oryza sativa subsp. japonica</name>
    <name type="common">Rice</name>
    <dbReference type="NCBI Taxonomy" id="39947"/>
    <lineage>
        <taxon>Eukaryota</taxon>
        <taxon>Viridiplantae</taxon>
        <taxon>Streptophyta</taxon>
        <taxon>Embryophyta</taxon>
        <taxon>Tracheophyta</taxon>
        <taxon>Spermatophyta</taxon>
        <taxon>Magnoliopsida</taxon>
        <taxon>Liliopsida</taxon>
        <taxon>Poales</taxon>
        <taxon>Poaceae</taxon>
        <taxon>BOP clade</taxon>
        <taxon>Oryzoideae</taxon>
        <taxon>Oryzeae</taxon>
        <taxon>Oryzinae</taxon>
        <taxon>Oryza</taxon>
        <taxon>Oryza sativa</taxon>
    </lineage>
</organism>
<reference evidence="1" key="1">
    <citation type="journal article" date="2002" name="Nature">
        <title>The genome sequence and structure of rice chromosome 1.</title>
        <authorList>
            <person name="Sasaki T."/>
            <person name="Matsumoto T."/>
            <person name="Yamamoto K."/>
            <person name="Sakata K."/>
            <person name="Baba T."/>
            <person name="Katayose Y."/>
            <person name="Wu J."/>
            <person name="Niimura Y."/>
            <person name="Cheng Z."/>
            <person name="Nagamura Y."/>
            <person name="Antonio B.A."/>
            <person name="Kanamori H."/>
            <person name="Hosokawa S."/>
            <person name="Masukawa M."/>
            <person name="Arikawa K."/>
            <person name="Chiden Y."/>
            <person name="Hayashi M."/>
            <person name="Okamoto M."/>
            <person name="Ando T."/>
            <person name="Aoki H."/>
            <person name="Arita K."/>
            <person name="Hamada M."/>
            <person name="Harada C."/>
            <person name="Hijishita S."/>
            <person name="Honda M."/>
            <person name="Ichikawa Y."/>
            <person name="Idonuma A."/>
            <person name="Iijima M."/>
            <person name="Ikeda M."/>
            <person name="Ikeno M."/>
            <person name="Itoh S."/>
            <person name="Itoh T."/>
            <person name="Itoh Y."/>
            <person name="Itoh Y."/>
            <person name="Iwabuchi A."/>
            <person name="Kamiya K."/>
            <person name="Karasawa W."/>
            <person name="Katagiri S."/>
            <person name="Kikuta A."/>
            <person name="Kobayashi N."/>
            <person name="Kono I."/>
            <person name="Machita K."/>
            <person name="Maehara T."/>
            <person name="Mizuno H."/>
            <person name="Mizubayashi T."/>
            <person name="Mukai Y."/>
            <person name="Nagasaki H."/>
            <person name="Nakashima M."/>
            <person name="Nakama Y."/>
            <person name="Nakamichi Y."/>
            <person name="Nakamura M."/>
            <person name="Namiki N."/>
            <person name="Negishi M."/>
            <person name="Ohta I."/>
            <person name="Ono N."/>
            <person name="Saji S."/>
            <person name="Sakai K."/>
            <person name="Shibata M."/>
            <person name="Shimokawa T."/>
            <person name="Shomura A."/>
            <person name="Song J."/>
            <person name="Takazaki Y."/>
            <person name="Terasawa K."/>
            <person name="Tsuji K."/>
            <person name="Waki K."/>
            <person name="Yamagata H."/>
            <person name="Yamane H."/>
            <person name="Yoshiki S."/>
            <person name="Yoshihara R."/>
            <person name="Yukawa K."/>
            <person name="Zhong H."/>
            <person name="Iwama H."/>
            <person name="Endo T."/>
            <person name="Ito H."/>
            <person name="Hahn J.H."/>
            <person name="Kim H.I."/>
            <person name="Eun M.Y."/>
            <person name="Yano M."/>
            <person name="Jiang J."/>
            <person name="Gojobori T."/>
        </authorList>
    </citation>
    <scope>NUCLEOTIDE SEQUENCE</scope>
</reference>
<protein>
    <submittedName>
        <fullName evidence="1">Uncharacterized protein</fullName>
    </submittedName>
</protein>
<dbReference type="AlphaFoldDB" id="Q5VNL8"/>
<dbReference type="EMBL" id="AP003607">
    <property type="protein sequence ID" value="BAD68590.1"/>
    <property type="molecule type" value="Genomic_DNA"/>
</dbReference>
<accession>Q5VNL8</accession>
<gene>
    <name evidence="1" type="ORF">P0004A09.30</name>
</gene>
<evidence type="ECO:0000313" key="1">
    <source>
        <dbReference type="EMBL" id="BAD68590.1"/>
    </source>
</evidence>
<name>Q5VNL8_ORYSJ</name>
<proteinExistence type="predicted"/>